<sequence>MVVCTSASGQYIAAMIFSKRKSMMPELGMKAPSGCLVVISDIGYINSDLFVVSLQGFFDVVKPSIDSKLLLVLDEPRLTSRILRQSTRQNGEGSTSNAVEVNNNSLQDFDTGDYDDDDILLSEVLKKKQAPRLNVYFESIIPMPNVKK</sequence>
<organism evidence="2 3">
    <name type="scientific">Ignelater luminosus</name>
    <name type="common">Cucubano</name>
    <name type="synonym">Pyrophorus luminosus</name>
    <dbReference type="NCBI Taxonomy" id="2038154"/>
    <lineage>
        <taxon>Eukaryota</taxon>
        <taxon>Metazoa</taxon>
        <taxon>Ecdysozoa</taxon>
        <taxon>Arthropoda</taxon>
        <taxon>Hexapoda</taxon>
        <taxon>Insecta</taxon>
        <taxon>Pterygota</taxon>
        <taxon>Neoptera</taxon>
        <taxon>Endopterygota</taxon>
        <taxon>Coleoptera</taxon>
        <taxon>Polyphaga</taxon>
        <taxon>Elateriformia</taxon>
        <taxon>Elateroidea</taxon>
        <taxon>Elateridae</taxon>
        <taxon>Agrypninae</taxon>
        <taxon>Pyrophorini</taxon>
        <taxon>Ignelater</taxon>
    </lineage>
</organism>
<dbReference type="Proteomes" id="UP000801492">
    <property type="component" value="Unassembled WGS sequence"/>
</dbReference>
<feature type="compositionally biased region" description="Polar residues" evidence="1">
    <location>
        <begin position="85"/>
        <end position="107"/>
    </location>
</feature>
<dbReference type="EMBL" id="VTPC01084030">
    <property type="protein sequence ID" value="KAF2887330.1"/>
    <property type="molecule type" value="Genomic_DNA"/>
</dbReference>
<reference evidence="2" key="1">
    <citation type="submission" date="2019-08" db="EMBL/GenBank/DDBJ databases">
        <title>The genome of the North American firefly Photinus pyralis.</title>
        <authorList>
            <consortium name="Photinus pyralis genome working group"/>
            <person name="Fallon T.R."/>
            <person name="Sander Lower S.E."/>
            <person name="Weng J.-K."/>
        </authorList>
    </citation>
    <scope>NUCLEOTIDE SEQUENCE</scope>
    <source>
        <strain evidence="2">TRF0915ILg1</strain>
        <tissue evidence="2">Whole body</tissue>
    </source>
</reference>
<evidence type="ECO:0000313" key="2">
    <source>
        <dbReference type="EMBL" id="KAF2887330.1"/>
    </source>
</evidence>
<protein>
    <submittedName>
        <fullName evidence="2">Uncharacterized protein</fullName>
    </submittedName>
</protein>
<dbReference type="AlphaFoldDB" id="A0A8K0CHF4"/>
<proteinExistence type="predicted"/>
<dbReference type="OrthoDB" id="6750291at2759"/>
<keyword evidence="3" id="KW-1185">Reference proteome</keyword>
<evidence type="ECO:0000256" key="1">
    <source>
        <dbReference type="SAM" id="MobiDB-lite"/>
    </source>
</evidence>
<accession>A0A8K0CHF4</accession>
<comment type="caution">
    <text evidence="2">The sequence shown here is derived from an EMBL/GenBank/DDBJ whole genome shotgun (WGS) entry which is preliminary data.</text>
</comment>
<evidence type="ECO:0000313" key="3">
    <source>
        <dbReference type="Proteomes" id="UP000801492"/>
    </source>
</evidence>
<feature type="region of interest" description="Disordered" evidence="1">
    <location>
        <begin position="85"/>
        <end position="110"/>
    </location>
</feature>
<name>A0A8K0CHF4_IGNLU</name>
<gene>
    <name evidence="2" type="ORF">ILUMI_18843</name>
</gene>